<organism evidence="1 2">
    <name type="scientific">Streptococcus salivarius</name>
    <dbReference type="NCBI Taxonomy" id="1304"/>
    <lineage>
        <taxon>Bacteria</taxon>
        <taxon>Bacillati</taxon>
        <taxon>Bacillota</taxon>
        <taxon>Bacilli</taxon>
        <taxon>Lactobacillales</taxon>
        <taxon>Streptococcaceae</taxon>
        <taxon>Streptococcus</taxon>
    </lineage>
</organism>
<dbReference type="Proteomes" id="UP000439678">
    <property type="component" value="Unassembled WGS sequence"/>
</dbReference>
<dbReference type="Pfam" id="PF11372">
    <property type="entry name" value="DUF3173"/>
    <property type="match status" value="1"/>
</dbReference>
<dbReference type="InterPro" id="IPR021512">
    <property type="entry name" value="DUF3173"/>
</dbReference>
<sequence length="88" mass="9962">MEKTVTYKELMELGFPEKTARNIIRDAKLIAVEKFKKDRINDSNSVQLIRSPFDNKRLGIAPRGIVEKLLGGISLSENKKESEKTDGI</sequence>
<name>A0A6A8UB69_STRSL</name>
<proteinExistence type="predicted"/>
<protein>
    <submittedName>
        <fullName evidence="1">DUF3173 domain-containing protein</fullName>
    </submittedName>
</protein>
<evidence type="ECO:0000313" key="1">
    <source>
        <dbReference type="EMBL" id="MTR27133.1"/>
    </source>
</evidence>
<gene>
    <name evidence="1" type="ORF">GMC65_01900</name>
</gene>
<accession>A0A6A8UB69</accession>
<dbReference type="EMBL" id="WMYO01000001">
    <property type="protein sequence ID" value="MTR27133.1"/>
    <property type="molecule type" value="Genomic_DNA"/>
</dbReference>
<evidence type="ECO:0000313" key="2">
    <source>
        <dbReference type="Proteomes" id="UP000439678"/>
    </source>
</evidence>
<dbReference type="RefSeq" id="WP_060971291.1">
    <property type="nucleotide sequence ID" value="NZ_JAAJBE010000011.1"/>
</dbReference>
<dbReference type="AlphaFoldDB" id="A0A6A8UB69"/>
<reference evidence="1 2" key="1">
    <citation type="journal article" date="2019" name="Nat. Med.">
        <title>A library of human gut bacterial isolates paired with longitudinal multiomics data enables mechanistic microbiome research.</title>
        <authorList>
            <person name="Poyet M."/>
            <person name="Groussin M."/>
            <person name="Gibbons S.M."/>
            <person name="Avila-Pacheco J."/>
            <person name="Jiang X."/>
            <person name="Kearney S.M."/>
            <person name="Perrotta A.R."/>
            <person name="Berdy B."/>
            <person name="Zhao S."/>
            <person name="Lieberman T.D."/>
            <person name="Swanson P.K."/>
            <person name="Smith M."/>
            <person name="Roesemann S."/>
            <person name="Alexander J.E."/>
            <person name="Rich S.A."/>
            <person name="Livny J."/>
            <person name="Vlamakis H."/>
            <person name="Clish C."/>
            <person name="Bullock K."/>
            <person name="Deik A."/>
            <person name="Scott J."/>
            <person name="Pierce K.A."/>
            <person name="Xavier R.J."/>
            <person name="Alm E.J."/>
        </authorList>
    </citation>
    <scope>NUCLEOTIDE SEQUENCE [LARGE SCALE GENOMIC DNA]</scope>
    <source>
        <strain evidence="1 2">BIOML-A4</strain>
    </source>
</reference>
<comment type="caution">
    <text evidence="1">The sequence shown here is derived from an EMBL/GenBank/DDBJ whole genome shotgun (WGS) entry which is preliminary data.</text>
</comment>